<proteinExistence type="predicted"/>
<sequence>MVASQPVQRQDDRSITVLSLPRSTKVALTEAGYKTLGDVKQVSASELSAELSISFTQAEDLLRQIDSYQAGPSQPNQESSTPNPLHTQSQVQSSTAAELLSTILLPHFSTFSTSLDTLISRFGDPSSQYDHARDGRSRKGKEKEDTGAIVPGMTVEISGPPGGGKTAVALGIVLSARMAKMRGVDVSSDVEEGRRESGEVLIVDTEGAITSERVFAAAEIITRTTSISPKQILHGIHIVRILNQVQMIAFLHTLDEWLGHHPKVNLVVIDTLSYHFRQPGLEMGARRRIMELAKQKIGQATTVHRSAVIVCNQLATKLLTAENKPANFDTGDRAVLMPQLGDSWTTGKTLRIVLFRGGPGDELRYAHASVSGSRKDVPWACFDIDVNGLPCDVPESLFRPITPAVLDGDQVD</sequence>
<dbReference type="GO" id="GO:0033063">
    <property type="term" value="C:Rad51B-Rad51C-Rad51D-XRCC2 complex"/>
    <property type="evidence" value="ECO:0007669"/>
    <property type="project" value="TreeGrafter"/>
</dbReference>
<gene>
    <name evidence="8" type="ORF">IAR55_001768</name>
</gene>
<keyword evidence="9" id="KW-1185">Reference proteome</keyword>
<dbReference type="GeneID" id="92179027"/>
<keyword evidence="4" id="KW-0067">ATP-binding</keyword>
<feature type="region of interest" description="Disordered" evidence="7">
    <location>
        <begin position="122"/>
        <end position="146"/>
    </location>
</feature>
<name>A0AAW0Z315_9TREE</name>
<dbReference type="RefSeq" id="XP_066804814.1">
    <property type="nucleotide sequence ID" value="XM_066944891.1"/>
</dbReference>
<dbReference type="Proteomes" id="UP001388673">
    <property type="component" value="Unassembled WGS sequence"/>
</dbReference>
<dbReference type="GO" id="GO:0007131">
    <property type="term" value="P:reciprocal meiotic recombination"/>
    <property type="evidence" value="ECO:0007669"/>
    <property type="project" value="TreeGrafter"/>
</dbReference>
<evidence type="ECO:0000256" key="4">
    <source>
        <dbReference type="ARBA" id="ARBA00022840"/>
    </source>
</evidence>
<feature type="region of interest" description="Disordered" evidence="7">
    <location>
        <begin position="69"/>
        <end position="92"/>
    </location>
</feature>
<accession>A0AAW0Z315</accession>
<evidence type="ECO:0000313" key="8">
    <source>
        <dbReference type="EMBL" id="KAK8864518.1"/>
    </source>
</evidence>
<dbReference type="InterPro" id="IPR052093">
    <property type="entry name" value="HR_Repair_Mediator"/>
</dbReference>
<evidence type="ECO:0000256" key="1">
    <source>
        <dbReference type="ARBA" id="ARBA00004123"/>
    </source>
</evidence>
<reference evidence="8 9" key="1">
    <citation type="journal article" date="2024" name="bioRxiv">
        <title>Comparative genomics of Cryptococcus and Kwoniella reveals pathogenesis evolution and contrasting karyotype dynamics via intercentromeric recombination or chromosome fusion.</title>
        <authorList>
            <person name="Coelho M.A."/>
            <person name="David-Palma M."/>
            <person name="Shea T."/>
            <person name="Bowers K."/>
            <person name="McGinley-Smith S."/>
            <person name="Mohammad A.W."/>
            <person name="Gnirke A."/>
            <person name="Yurkov A.M."/>
            <person name="Nowrousian M."/>
            <person name="Sun S."/>
            <person name="Cuomo C.A."/>
            <person name="Heitman J."/>
        </authorList>
    </citation>
    <scope>NUCLEOTIDE SEQUENCE [LARGE SCALE GENOMIC DNA]</scope>
    <source>
        <strain evidence="8 9">CBS 13917</strain>
    </source>
</reference>
<evidence type="ECO:0000256" key="5">
    <source>
        <dbReference type="ARBA" id="ARBA00023204"/>
    </source>
</evidence>
<dbReference type="PANTHER" id="PTHR46239">
    <property type="entry name" value="DNA REPAIR PROTEIN RAD51 HOMOLOG 3 RAD51C"/>
    <property type="match status" value="1"/>
</dbReference>
<dbReference type="GO" id="GO:0033065">
    <property type="term" value="C:Rad51C-XRCC3 complex"/>
    <property type="evidence" value="ECO:0007669"/>
    <property type="project" value="TreeGrafter"/>
</dbReference>
<evidence type="ECO:0008006" key="10">
    <source>
        <dbReference type="Google" id="ProtNLM"/>
    </source>
</evidence>
<dbReference type="SUPFAM" id="SSF52540">
    <property type="entry name" value="P-loop containing nucleoside triphosphate hydrolases"/>
    <property type="match status" value="1"/>
</dbReference>
<organism evidence="8 9">
    <name type="scientific">Kwoniella newhampshirensis</name>
    <dbReference type="NCBI Taxonomy" id="1651941"/>
    <lineage>
        <taxon>Eukaryota</taxon>
        <taxon>Fungi</taxon>
        <taxon>Dikarya</taxon>
        <taxon>Basidiomycota</taxon>
        <taxon>Agaricomycotina</taxon>
        <taxon>Tremellomycetes</taxon>
        <taxon>Tremellales</taxon>
        <taxon>Cryptococcaceae</taxon>
        <taxon>Kwoniella</taxon>
    </lineage>
</organism>
<dbReference type="GO" id="GO:0000400">
    <property type="term" value="F:four-way junction DNA binding"/>
    <property type="evidence" value="ECO:0007669"/>
    <property type="project" value="TreeGrafter"/>
</dbReference>
<evidence type="ECO:0000256" key="6">
    <source>
        <dbReference type="ARBA" id="ARBA00023242"/>
    </source>
</evidence>
<dbReference type="Pfam" id="PF13481">
    <property type="entry name" value="AAA_25"/>
    <property type="match status" value="1"/>
</dbReference>
<evidence type="ECO:0000313" key="9">
    <source>
        <dbReference type="Proteomes" id="UP001388673"/>
    </source>
</evidence>
<comment type="subcellular location">
    <subcellularLocation>
        <location evidence="1">Nucleus</location>
    </subcellularLocation>
</comment>
<feature type="compositionally biased region" description="Basic and acidic residues" evidence="7">
    <location>
        <begin position="130"/>
        <end position="146"/>
    </location>
</feature>
<dbReference type="GO" id="GO:0005657">
    <property type="term" value="C:replication fork"/>
    <property type="evidence" value="ECO:0007669"/>
    <property type="project" value="TreeGrafter"/>
</dbReference>
<dbReference type="GO" id="GO:0008821">
    <property type="term" value="F:crossover junction DNA endonuclease activity"/>
    <property type="evidence" value="ECO:0007669"/>
    <property type="project" value="TreeGrafter"/>
</dbReference>
<dbReference type="KEGG" id="kne:92179027"/>
<dbReference type="PANTHER" id="PTHR46239:SF1">
    <property type="entry name" value="DNA REPAIR PROTEIN RAD51 HOMOLOG 3"/>
    <property type="match status" value="1"/>
</dbReference>
<dbReference type="GO" id="GO:0005524">
    <property type="term" value="F:ATP binding"/>
    <property type="evidence" value="ECO:0007669"/>
    <property type="project" value="UniProtKB-KW"/>
</dbReference>
<comment type="caution">
    <text evidence="8">The sequence shown here is derived from an EMBL/GenBank/DDBJ whole genome shotgun (WGS) entry which is preliminary data.</text>
</comment>
<protein>
    <recommendedName>
        <fullName evidence="10">RecA family profile 1 domain-containing protein</fullName>
    </recommendedName>
</protein>
<keyword evidence="5" id="KW-0234">DNA repair</keyword>
<evidence type="ECO:0000256" key="3">
    <source>
        <dbReference type="ARBA" id="ARBA00022763"/>
    </source>
</evidence>
<dbReference type="EMBL" id="JBCAWK010000003">
    <property type="protein sequence ID" value="KAK8864518.1"/>
    <property type="molecule type" value="Genomic_DNA"/>
</dbReference>
<evidence type="ECO:0000256" key="7">
    <source>
        <dbReference type="SAM" id="MobiDB-lite"/>
    </source>
</evidence>
<keyword evidence="6" id="KW-0539">Nucleus</keyword>
<keyword evidence="2" id="KW-0547">Nucleotide-binding</keyword>
<keyword evidence="3" id="KW-0227">DNA damage</keyword>
<dbReference type="InterPro" id="IPR027417">
    <property type="entry name" value="P-loop_NTPase"/>
</dbReference>
<dbReference type="AlphaFoldDB" id="A0AAW0Z315"/>
<evidence type="ECO:0000256" key="2">
    <source>
        <dbReference type="ARBA" id="ARBA00022741"/>
    </source>
</evidence>
<dbReference type="Gene3D" id="3.40.50.300">
    <property type="entry name" value="P-loop containing nucleotide triphosphate hydrolases"/>
    <property type="match status" value="1"/>
</dbReference>
<dbReference type="GO" id="GO:0000707">
    <property type="term" value="P:meiotic DNA recombinase assembly"/>
    <property type="evidence" value="ECO:0007669"/>
    <property type="project" value="TreeGrafter"/>
</dbReference>